<accession>A0A286D4T8</accession>
<dbReference type="RefSeq" id="WP_097121241.1">
    <property type="nucleotide sequence ID" value="NZ_OCND01000002.1"/>
</dbReference>
<reference evidence="1 2" key="1">
    <citation type="submission" date="2017-09" db="EMBL/GenBank/DDBJ databases">
        <authorList>
            <person name="Ehlers B."/>
            <person name="Leendertz F.H."/>
        </authorList>
    </citation>
    <scope>NUCLEOTIDE SEQUENCE [LARGE SCALE GENOMIC DNA]</scope>
    <source>
        <strain evidence="1 2">CGMCC 1.10978</strain>
    </source>
</reference>
<dbReference type="Proteomes" id="UP000219374">
    <property type="component" value="Unassembled WGS sequence"/>
</dbReference>
<dbReference type="AlphaFoldDB" id="A0A286D4T8"/>
<sequence>MLDLVALLALSAAPAAGGALVYHLVTTRAQKPAQAALAVGQIPMTVRRRRAMAVRREVAHV</sequence>
<gene>
    <name evidence="1" type="ORF">SAMN06296416_102500</name>
</gene>
<proteinExistence type="predicted"/>
<dbReference type="EMBL" id="OCND01000002">
    <property type="protein sequence ID" value="SOD53616.1"/>
    <property type="molecule type" value="Genomic_DNA"/>
</dbReference>
<name>A0A286D4T8_9GAMM</name>
<organism evidence="1 2">
    <name type="scientific">Pseudoxanthomonas wuyuanensis</name>
    <dbReference type="NCBI Taxonomy" id="1073196"/>
    <lineage>
        <taxon>Bacteria</taxon>
        <taxon>Pseudomonadati</taxon>
        <taxon>Pseudomonadota</taxon>
        <taxon>Gammaproteobacteria</taxon>
        <taxon>Lysobacterales</taxon>
        <taxon>Lysobacteraceae</taxon>
        <taxon>Pseudoxanthomonas</taxon>
    </lineage>
</organism>
<evidence type="ECO:0000313" key="2">
    <source>
        <dbReference type="Proteomes" id="UP000219374"/>
    </source>
</evidence>
<keyword evidence="2" id="KW-1185">Reference proteome</keyword>
<evidence type="ECO:0000313" key="1">
    <source>
        <dbReference type="EMBL" id="SOD53616.1"/>
    </source>
</evidence>
<protein>
    <submittedName>
        <fullName evidence="1">Uncharacterized protein</fullName>
    </submittedName>
</protein>